<dbReference type="PANTHER" id="PTHR37820:SF1">
    <property type="entry name" value="CELL DIVISION PROTEIN FTSQ"/>
    <property type="match status" value="1"/>
</dbReference>
<gene>
    <name evidence="10" type="ORF">CJ192_03995</name>
</gene>
<evidence type="ECO:0000256" key="3">
    <source>
        <dbReference type="ARBA" id="ARBA00022618"/>
    </source>
</evidence>
<comment type="caution">
    <text evidence="10">The sequence shown here is derived from an EMBL/GenBank/DDBJ whole genome shotgun (WGS) entry which is preliminary data.</text>
</comment>
<organism evidence="10 11">
    <name type="scientific">Anaerococcus hydrogenalis</name>
    <dbReference type="NCBI Taxonomy" id="33029"/>
    <lineage>
        <taxon>Bacteria</taxon>
        <taxon>Bacillati</taxon>
        <taxon>Bacillota</taxon>
        <taxon>Tissierellia</taxon>
        <taxon>Tissierellales</taxon>
        <taxon>Peptoniphilaceae</taxon>
        <taxon>Anaerococcus</taxon>
    </lineage>
</organism>
<sequence length="259" mass="30616">MSNKNRKRRKIKRKEKIFTPIFIIFLVILSLGILIYNFFNHEYFKISQVFIEGNKVLSDDQILKKLNNPVGKNIVLYDEKESIEKLKKDQIIKKISIDKEMPDKIVVKVKEEYPYMYTTYKKDKYIITNNGKVLDRTIKLNNKSLIKIKLPKKKPQIGKKFTDDKNILEFISLLQKLKYSKDIKEIDLENYNDIGIIIKDIQINFGDLKNYKYKLKLLDSVLKDIDNKKLKAYSISLDKGKNPVVEVEEKSLDEKDEDN</sequence>
<feature type="transmembrane region" description="Helical" evidence="8">
    <location>
        <begin position="21"/>
        <end position="39"/>
    </location>
</feature>
<evidence type="ECO:0000256" key="2">
    <source>
        <dbReference type="ARBA" id="ARBA00022475"/>
    </source>
</evidence>
<evidence type="ECO:0000256" key="7">
    <source>
        <dbReference type="ARBA" id="ARBA00023306"/>
    </source>
</evidence>
<keyword evidence="3 10" id="KW-0132">Cell division</keyword>
<proteinExistence type="predicted"/>
<dbReference type="Proteomes" id="UP000235658">
    <property type="component" value="Unassembled WGS sequence"/>
</dbReference>
<accession>A0A2N6UJJ8</accession>
<dbReference type="EMBL" id="PNHP01000002">
    <property type="protein sequence ID" value="PMC81920.1"/>
    <property type="molecule type" value="Genomic_DNA"/>
</dbReference>
<keyword evidence="2" id="KW-1003">Cell membrane</keyword>
<evidence type="ECO:0000256" key="8">
    <source>
        <dbReference type="SAM" id="Phobius"/>
    </source>
</evidence>
<dbReference type="InterPro" id="IPR050487">
    <property type="entry name" value="FtsQ_DivIB"/>
</dbReference>
<evidence type="ECO:0000259" key="9">
    <source>
        <dbReference type="PROSITE" id="PS51779"/>
    </source>
</evidence>
<evidence type="ECO:0000313" key="10">
    <source>
        <dbReference type="EMBL" id="PMC81920.1"/>
    </source>
</evidence>
<keyword evidence="7" id="KW-0131">Cell cycle</keyword>
<dbReference type="Pfam" id="PF08478">
    <property type="entry name" value="POTRA_1"/>
    <property type="match status" value="1"/>
</dbReference>
<dbReference type="PANTHER" id="PTHR37820">
    <property type="entry name" value="CELL DIVISION PROTEIN DIVIB"/>
    <property type="match status" value="1"/>
</dbReference>
<protein>
    <submittedName>
        <fullName evidence="10">Cell division protein FtsQ</fullName>
    </submittedName>
</protein>
<evidence type="ECO:0000256" key="6">
    <source>
        <dbReference type="ARBA" id="ARBA00023136"/>
    </source>
</evidence>
<dbReference type="RefSeq" id="WP_102197859.1">
    <property type="nucleotide sequence ID" value="NZ_CAUPDS010000006.1"/>
</dbReference>
<evidence type="ECO:0000256" key="1">
    <source>
        <dbReference type="ARBA" id="ARBA00004370"/>
    </source>
</evidence>
<name>A0A2N6UJJ8_9FIRM</name>
<feature type="domain" description="POTRA" evidence="9">
    <location>
        <begin position="44"/>
        <end position="112"/>
    </location>
</feature>
<dbReference type="PROSITE" id="PS51779">
    <property type="entry name" value="POTRA"/>
    <property type="match status" value="1"/>
</dbReference>
<evidence type="ECO:0000256" key="4">
    <source>
        <dbReference type="ARBA" id="ARBA00022692"/>
    </source>
</evidence>
<keyword evidence="5 8" id="KW-1133">Transmembrane helix</keyword>
<dbReference type="InterPro" id="IPR005548">
    <property type="entry name" value="Cell_div_FtsQ/DivIB_C"/>
</dbReference>
<dbReference type="AlphaFoldDB" id="A0A2N6UJJ8"/>
<evidence type="ECO:0000256" key="5">
    <source>
        <dbReference type="ARBA" id="ARBA00022989"/>
    </source>
</evidence>
<comment type="subcellular location">
    <subcellularLocation>
        <location evidence="1">Membrane</location>
    </subcellularLocation>
</comment>
<dbReference type="InterPro" id="IPR013685">
    <property type="entry name" value="POTRA_FtsQ_type"/>
</dbReference>
<reference evidence="10 11" key="1">
    <citation type="submission" date="2017-09" db="EMBL/GenBank/DDBJ databases">
        <title>Bacterial strain isolated from the female urinary microbiota.</title>
        <authorList>
            <person name="Thomas-White K."/>
            <person name="Kumar N."/>
            <person name="Forster S."/>
            <person name="Putonti C."/>
            <person name="Lawley T."/>
            <person name="Wolfe A.J."/>
        </authorList>
    </citation>
    <scope>NUCLEOTIDE SEQUENCE [LARGE SCALE GENOMIC DNA]</scope>
    <source>
        <strain evidence="10 11">UMB0204</strain>
    </source>
</reference>
<evidence type="ECO:0000313" key="11">
    <source>
        <dbReference type="Proteomes" id="UP000235658"/>
    </source>
</evidence>
<dbReference type="Gene3D" id="3.10.20.310">
    <property type="entry name" value="membrane protein fhac"/>
    <property type="match status" value="1"/>
</dbReference>
<dbReference type="GO" id="GO:0005886">
    <property type="term" value="C:plasma membrane"/>
    <property type="evidence" value="ECO:0007669"/>
    <property type="project" value="TreeGrafter"/>
</dbReference>
<dbReference type="GeneID" id="84578339"/>
<keyword evidence="4 8" id="KW-0812">Transmembrane</keyword>
<dbReference type="InterPro" id="IPR034746">
    <property type="entry name" value="POTRA"/>
</dbReference>
<dbReference type="GO" id="GO:0051301">
    <property type="term" value="P:cell division"/>
    <property type="evidence" value="ECO:0007669"/>
    <property type="project" value="UniProtKB-KW"/>
</dbReference>
<keyword evidence="6 8" id="KW-0472">Membrane</keyword>
<dbReference type="Pfam" id="PF03799">
    <property type="entry name" value="FtsQ_DivIB_C"/>
    <property type="match status" value="1"/>
</dbReference>